<organism evidence="1 2">
    <name type="scientific">Haloferax larsenii</name>
    <dbReference type="NCBI Taxonomy" id="302484"/>
    <lineage>
        <taxon>Archaea</taxon>
        <taxon>Methanobacteriati</taxon>
        <taxon>Methanobacteriota</taxon>
        <taxon>Stenosarchaea group</taxon>
        <taxon>Halobacteria</taxon>
        <taxon>Halobacteriales</taxon>
        <taxon>Haloferacaceae</taxon>
        <taxon>Haloferax</taxon>
    </lineage>
</organism>
<name>A0A1H7Q0K7_HALLR</name>
<gene>
    <name evidence="1" type="ORF">SAMN04488691_104268</name>
</gene>
<proteinExistence type="predicted"/>
<dbReference type="EMBL" id="FOAD01000004">
    <property type="protein sequence ID" value="SEL41691.1"/>
    <property type="molecule type" value="Genomic_DNA"/>
</dbReference>
<dbReference type="AlphaFoldDB" id="A0A1H7Q0K7"/>
<dbReference type="InterPro" id="IPR046674">
    <property type="entry name" value="DUF6544"/>
</dbReference>
<protein>
    <submittedName>
        <fullName evidence="1">Uncharacterized protein</fullName>
    </submittedName>
</protein>
<reference evidence="1 2" key="1">
    <citation type="submission" date="2016-10" db="EMBL/GenBank/DDBJ databases">
        <authorList>
            <person name="de Groot N.N."/>
        </authorList>
    </citation>
    <scope>NUCLEOTIDE SEQUENCE [LARGE SCALE GENOMIC DNA]</scope>
    <source>
        <strain evidence="1 2">CDM_5</strain>
    </source>
</reference>
<accession>A0A1H7Q0K7</accession>
<dbReference type="Proteomes" id="UP000183894">
    <property type="component" value="Unassembled WGS sequence"/>
</dbReference>
<evidence type="ECO:0000313" key="2">
    <source>
        <dbReference type="Proteomes" id="UP000183894"/>
    </source>
</evidence>
<sequence>MNVSRRAILLGVLGVGSIATLVASRVWKDDTKANLFAEFEAAQTPVTRPQFSPDDVADLPDPIQRYLNHVLDDGQPYVQSA</sequence>
<evidence type="ECO:0000313" key="1">
    <source>
        <dbReference type="EMBL" id="SEL41691.1"/>
    </source>
</evidence>
<dbReference type="Pfam" id="PF20181">
    <property type="entry name" value="DUF6544"/>
    <property type="match status" value="1"/>
</dbReference>